<evidence type="ECO:0000313" key="9">
    <source>
        <dbReference type="Proteomes" id="UP000198984"/>
    </source>
</evidence>
<reference evidence="8 9" key="1">
    <citation type="submission" date="2016-10" db="EMBL/GenBank/DDBJ databases">
        <authorList>
            <person name="de Groot N.N."/>
        </authorList>
    </citation>
    <scope>NUCLEOTIDE SEQUENCE [LARGE SCALE GENOMIC DNA]</scope>
    <source>
        <strain evidence="8 9">DSM 21039</strain>
    </source>
</reference>
<keyword evidence="9" id="KW-1185">Reference proteome</keyword>
<dbReference type="RefSeq" id="WP_089906203.1">
    <property type="nucleotide sequence ID" value="NZ_FOBB01000001.1"/>
</dbReference>
<dbReference type="Pfam" id="PF14322">
    <property type="entry name" value="SusD-like_3"/>
    <property type="match status" value="1"/>
</dbReference>
<feature type="domain" description="SusD-like N-terminal" evidence="7">
    <location>
        <begin position="23"/>
        <end position="221"/>
    </location>
</feature>
<evidence type="ECO:0000256" key="5">
    <source>
        <dbReference type="ARBA" id="ARBA00023237"/>
    </source>
</evidence>
<dbReference type="Pfam" id="PF07980">
    <property type="entry name" value="SusD_RagB"/>
    <property type="match status" value="1"/>
</dbReference>
<dbReference type="SUPFAM" id="SSF48452">
    <property type="entry name" value="TPR-like"/>
    <property type="match status" value="1"/>
</dbReference>
<accession>A0A1H7GLZ1</accession>
<dbReference type="InterPro" id="IPR011990">
    <property type="entry name" value="TPR-like_helical_dom_sf"/>
</dbReference>
<evidence type="ECO:0000259" key="6">
    <source>
        <dbReference type="Pfam" id="PF07980"/>
    </source>
</evidence>
<keyword evidence="3" id="KW-0732">Signal</keyword>
<keyword evidence="4" id="KW-0472">Membrane</keyword>
<evidence type="ECO:0000256" key="3">
    <source>
        <dbReference type="ARBA" id="ARBA00022729"/>
    </source>
</evidence>
<feature type="domain" description="RagB/SusD" evidence="6">
    <location>
        <begin position="329"/>
        <end position="401"/>
    </location>
</feature>
<evidence type="ECO:0000256" key="4">
    <source>
        <dbReference type="ARBA" id="ARBA00023136"/>
    </source>
</evidence>
<dbReference type="Proteomes" id="UP000198984">
    <property type="component" value="Unassembled WGS sequence"/>
</dbReference>
<dbReference type="PROSITE" id="PS51257">
    <property type="entry name" value="PROKAR_LIPOPROTEIN"/>
    <property type="match status" value="1"/>
</dbReference>
<evidence type="ECO:0000313" key="8">
    <source>
        <dbReference type="EMBL" id="SEK38557.1"/>
    </source>
</evidence>
<organism evidence="8 9">
    <name type="scientific">Chitinophaga rupis</name>
    <dbReference type="NCBI Taxonomy" id="573321"/>
    <lineage>
        <taxon>Bacteria</taxon>
        <taxon>Pseudomonadati</taxon>
        <taxon>Bacteroidota</taxon>
        <taxon>Chitinophagia</taxon>
        <taxon>Chitinophagales</taxon>
        <taxon>Chitinophagaceae</taxon>
        <taxon>Chitinophaga</taxon>
    </lineage>
</organism>
<protein>
    <submittedName>
        <fullName evidence="8">SusD family protein</fullName>
    </submittedName>
</protein>
<dbReference type="Gene3D" id="1.25.40.390">
    <property type="match status" value="1"/>
</dbReference>
<gene>
    <name evidence="8" type="ORF">SAMN04488505_10197</name>
</gene>
<keyword evidence="5" id="KW-0998">Cell outer membrane</keyword>
<name>A0A1H7GLZ1_9BACT</name>
<dbReference type="STRING" id="573321.SAMN04488505_10197"/>
<comment type="subcellular location">
    <subcellularLocation>
        <location evidence="1">Cell outer membrane</location>
    </subcellularLocation>
</comment>
<dbReference type="OrthoDB" id="653598at2"/>
<evidence type="ECO:0000256" key="2">
    <source>
        <dbReference type="ARBA" id="ARBA00006275"/>
    </source>
</evidence>
<dbReference type="InterPro" id="IPR012944">
    <property type="entry name" value="SusD_RagB_dom"/>
</dbReference>
<dbReference type="AlphaFoldDB" id="A0A1H7GLZ1"/>
<comment type="similarity">
    <text evidence="2">Belongs to the SusD family.</text>
</comment>
<dbReference type="EMBL" id="FOBB01000001">
    <property type="protein sequence ID" value="SEK38557.1"/>
    <property type="molecule type" value="Genomic_DNA"/>
</dbReference>
<evidence type="ECO:0000259" key="7">
    <source>
        <dbReference type="Pfam" id="PF14322"/>
    </source>
</evidence>
<sequence length="446" mass="50346">MKRTYIQYRYIIIWLLLASCKHYLDARPDVKLEVPVTIKDLQLLMDDYATMNNTWPAAGGLLADNFYLAAADWNALPQSDQELYLWQRTDQTNDYWNGPYQAILNTNVVLENVDKARNTGAVEDWNNLKGTALFFRAMYFHALAQLFAKPYDAATAAQDPGIPLRYTSNYNDPTVRASVAQTYDRILSDLKTALTLLPETPAIKSRPGKPAAYGALALVYLDMRDYAHAGAYADSCLQLYNRLMDYNELDTLADAPVPRFNDEVIFEMISPNAGALFPAVCKVDTVLYNTYTENDLRKRICFTGNSFKGDYAGMGPDNGYIFAGIVTDEMYLVRAESRARAGNATQAMNDLNALLVKRWRQGTFVPLIAADATDALKQILRERKKELLFRSARWADLRRLQQEPAFAVTPQRMLNGETYTLLPNSPRYVLQIPGKVVSMTGIEQNP</sequence>
<proteinExistence type="inferred from homology"/>
<dbReference type="GO" id="GO:0009279">
    <property type="term" value="C:cell outer membrane"/>
    <property type="evidence" value="ECO:0007669"/>
    <property type="project" value="UniProtKB-SubCell"/>
</dbReference>
<evidence type="ECO:0000256" key="1">
    <source>
        <dbReference type="ARBA" id="ARBA00004442"/>
    </source>
</evidence>
<dbReference type="InterPro" id="IPR033985">
    <property type="entry name" value="SusD-like_N"/>
</dbReference>